<accession>I7MM59</accession>
<protein>
    <submittedName>
        <fullName evidence="5">Aldo/keto reductase family oxidoreductase</fullName>
    </submittedName>
</protein>
<evidence type="ECO:0000256" key="2">
    <source>
        <dbReference type="ARBA" id="ARBA00022857"/>
    </source>
</evidence>
<proteinExistence type="inferred from homology"/>
<dbReference type="KEGG" id="tet:TTHERM_00298310"/>
<feature type="domain" description="NADP-dependent oxidoreductase" evidence="4">
    <location>
        <begin position="49"/>
        <end position="361"/>
    </location>
</feature>
<organism evidence="5 6">
    <name type="scientific">Tetrahymena thermophila (strain SB210)</name>
    <dbReference type="NCBI Taxonomy" id="312017"/>
    <lineage>
        <taxon>Eukaryota</taxon>
        <taxon>Sar</taxon>
        <taxon>Alveolata</taxon>
        <taxon>Ciliophora</taxon>
        <taxon>Intramacronucleata</taxon>
        <taxon>Oligohymenophorea</taxon>
        <taxon>Hymenostomatida</taxon>
        <taxon>Tetrahymenina</taxon>
        <taxon>Tetrahymenidae</taxon>
        <taxon>Tetrahymena</taxon>
    </lineage>
</organism>
<dbReference type="eggNOG" id="KOG1575">
    <property type="taxonomic scope" value="Eukaryota"/>
</dbReference>
<dbReference type="EMBL" id="GG662449">
    <property type="protein sequence ID" value="EAS04220.2"/>
    <property type="molecule type" value="Genomic_DNA"/>
</dbReference>
<dbReference type="PRINTS" id="PR01577">
    <property type="entry name" value="KCNABCHANNEL"/>
</dbReference>
<dbReference type="GO" id="GO:0016491">
    <property type="term" value="F:oxidoreductase activity"/>
    <property type="evidence" value="ECO:0007669"/>
    <property type="project" value="UniProtKB-KW"/>
</dbReference>
<dbReference type="AlphaFoldDB" id="I7MM59"/>
<dbReference type="FunCoup" id="I7MM59">
    <property type="interactions" value="29"/>
</dbReference>
<dbReference type="GeneID" id="7839812"/>
<dbReference type="SUPFAM" id="SSF51430">
    <property type="entry name" value="NAD(P)-linked oxidoreductase"/>
    <property type="match status" value="1"/>
</dbReference>
<sequence length="400" mass="46227">MGCSSSSVSDQVISINENSDNLVYKKRFTEMEYKYFGKSGLKVSSICFSAYNLNIKNLKKSEFTNVIKKAYSLGINFYETSEQYCNGQLDVLLGEAFQTLAIPREELVISQTIRQPEVDQIQKNNKKTSIFGHSHKQIIESVKNSLNRLQISYLDIVYCDRFDEDTPLEETIKAFNHLIKQGLVNYWGTSRWTAAQIFEARCICAKLKLSPPVIQQVEYNMLFRDTFEVEYSRLFDKYKVNSTIWNPFCFDILNSCTKMSQSLSSKLKQIKEKDQYAVQEYNYQISENNLNQIQNIIKKISLITKKLECTFSQLAMAWILANRDATSVIFCTNNQNQLEEIVESIEIAKLITPEINSEIDNILSNLPILGLDFKTFSPKKGRREKYLVQNQNQNINSIQT</sequence>
<dbReference type="InterPro" id="IPR005399">
    <property type="entry name" value="K_chnl_volt-dep_bsu_KCNAB-rel"/>
</dbReference>
<dbReference type="Gene3D" id="3.20.20.100">
    <property type="entry name" value="NADP-dependent oxidoreductase domain"/>
    <property type="match status" value="1"/>
</dbReference>
<keyword evidence="2" id="KW-0521">NADP</keyword>
<dbReference type="Proteomes" id="UP000009168">
    <property type="component" value="Unassembled WGS sequence"/>
</dbReference>
<keyword evidence="6" id="KW-1185">Reference proteome</keyword>
<evidence type="ECO:0000313" key="6">
    <source>
        <dbReference type="Proteomes" id="UP000009168"/>
    </source>
</evidence>
<dbReference type="STRING" id="312017.I7MM59"/>
<dbReference type="OrthoDB" id="2310150at2759"/>
<dbReference type="PANTHER" id="PTHR43150">
    <property type="entry name" value="HYPERKINETIC, ISOFORM M"/>
    <property type="match status" value="1"/>
</dbReference>
<dbReference type="Pfam" id="PF00248">
    <property type="entry name" value="Aldo_ket_red"/>
    <property type="match status" value="1"/>
</dbReference>
<evidence type="ECO:0000256" key="3">
    <source>
        <dbReference type="ARBA" id="ARBA00023002"/>
    </source>
</evidence>
<comment type="similarity">
    <text evidence="1">Belongs to the shaker potassium channel beta subunit family.</text>
</comment>
<dbReference type="InterPro" id="IPR036812">
    <property type="entry name" value="NAD(P)_OxRdtase_dom_sf"/>
</dbReference>
<dbReference type="PANTHER" id="PTHR43150:SF2">
    <property type="entry name" value="HYPERKINETIC, ISOFORM M"/>
    <property type="match status" value="1"/>
</dbReference>
<reference evidence="6" key="1">
    <citation type="journal article" date="2006" name="PLoS Biol.">
        <title>Macronuclear genome sequence of the ciliate Tetrahymena thermophila, a model eukaryote.</title>
        <authorList>
            <person name="Eisen J.A."/>
            <person name="Coyne R.S."/>
            <person name="Wu M."/>
            <person name="Wu D."/>
            <person name="Thiagarajan M."/>
            <person name="Wortman J.R."/>
            <person name="Badger J.H."/>
            <person name="Ren Q."/>
            <person name="Amedeo P."/>
            <person name="Jones K.M."/>
            <person name="Tallon L.J."/>
            <person name="Delcher A.L."/>
            <person name="Salzberg S.L."/>
            <person name="Silva J.C."/>
            <person name="Haas B.J."/>
            <person name="Majoros W.H."/>
            <person name="Farzad M."/>
            <person name="Carlton J.M."/>
            <person name="Smith R.K. Jr."/>
            <person name="Garg J."/>
            <person name="Pearlman R.E."/>
            <person name="Karrer K.M."/>
            <person name="Sun L."/>
            <person name="Manning G."/>
            <person name="Elde N.C."/>
            <person name="Turkewitz A.P."/>
            <person name="Asai D.J."/>
            <person name="Wilkes D.E."/>
            <person name="Wang Y."/>
            <person name="Cai H."/>
            <person name="Collins K."/>
            <person name="Stewart B.A."/>
            <person name="Lee S.R."/>
            <person name="Wilamowska K."/>
            <person name="Weinberg Z."/>
            <person name="Ruzzo W.L."/>
            <person name="Wloga D."/>
            <person name="Gaertig J."/>
            <person name="Frankel J."/>
            <person name="Tsao C.-C."/>
            <person name="Gorovsky M.A."/>
            <person name="Keeling P.J."/>
            <person name="Waller R.F."/>
            <person name="Patron N.J."/>
            <person name="Cherry J.M."/>
            <person name="Stover N.A."/>
            <person name="Krieger C.J."/>
            <person name="del Toro C."/>
            <person name="Ryder H.F."/>
            <person name="Williamson S.C."/>
            <person name="Barbeau R.A."/>
            <person name="Hamilton E.P."/>
            <person name="Orias E."/>
        </authorList>
    </citation>
    <scope>NUCLEOTIDE SEQUENCE [LARGE SCALE GENOMIC DNA]</scope>
    <source>
        <strain evidence="6">SB210</strain>
    </source>
</reference>
<name>I7MM59_TETTS</name>
<evidence type="ECO:0000256" key="1">
    <source>
        <dbReference type="ARBA" id="ARBA00006515"/>
    </source>
</evidence>
<dbReference type="RefSeq" id="XP_001024465.2">
    <property type="nucleotide sequence ID" value="XM_001024465.2"/>
</dbReference>
<dbReference type="InParanoid" id="I7MM59"/>
<keyword evidence="3" id="KW-0560">Oxidoreductase</keyword>
<evidence type="ECO:0000313" key="5">
    <source>
        <dbReference type="EMBL" id="EAS04220.2"/>
    </source>
</evidence>
<dbReference type="InterPro" id="IPR023210">
    <property type="entry name" value="NADP_OxRdtase_dom"/>
</dbReference>
<gene>
    <name evidence="5" type="ORF">TTHERM_00298310</name>
</gene>
<evidence type="ECO:0000259" key="4">
    <source>
        <dbReference type="Pfam" id="PF00248"/>
    </source>
</evidence>